<evidence type="ECO:0000313" key="5">
    <source>
        <dbReference type="Proteomes" id="UP000028501"/>
    </source>
</evidence>
<dbReference type="Proteomes" id="UP000028501">
    <property type="component" value="Chromosome"/>
</dbReference>
<dbReference type="EC" id="2.7.8.28" evidence="3"/>
<evidence type="ECO:0000313" key="4">
    <source>
        <dbReference type="EMBL" id="AIG97788.1"/>
    </source>
</evidence>
<dbReference type="GeneID" id="24794515"/>
<dbReference type="GO" id="GO:0052645">
    <property type="term" value="P:F420-0 metabolic process"/>
    <property type="evidence" value="ECO:0007669"/>
    <property type="project" value="UniProtKB-UniRule"/>
</dbReference>
<sequence length="296" mass="33087">MLVLSGGTGTPKLLQGLKEVADFWVVVNTAEDVWVSGNKICPDIDSVIYAIAEVIDDEKWWGIKGDTFHTHERLKELGFDEGMRIGDLDRATHILRSEMLRAGKSLCEATKAVAEAYGVKQEIFPMCEEEVSTTVVTDEGEMHFQEFWVLRRGEPEVKDVYFRGIEKARIPDEVKERLRKEKEVLIGPSNPITSILPILSVEDFRERLRDKKVIAISPIVGEKAVSGPAGKLMRAKGYEVSARGVADVYADFLDLLVVDEADKGVMERSVATNTIMKTKEDAVRLAEFVVKLFDGL</sequence>
<dbReference type="UniPathway" id="UPA00071"/>
<dbReference type="InterPro" id="IPR002882">
    <property type="entry name" value="CofD"/>
</dbReference>
<accession>A0A075WJM9</accession>
<dbReference type="NCBIfam" id="TIGR01819">
    <property type="entry name" value="F420_cofD"/>
    <property type="match status" value="1"/>
</dbReference>
<comment type="similarity">
    <text evidence="3">Belongs to the CofD family.</text>
</comment>
<comment type="cofactor">
    <cofactor evidence="3">
        <name>Mg(2+)</name>
        <dbReference type="ChEBI" id="CHEBI:18420"/>
    </cofactor>
</comment>
<comment type="function">
    <text evidence="3">Catalyzes the transfer of the 2-phospholactate moiety from (2S)-lactyl-2-diphospho-5'-guanosine to 7,8-didemethyl-8-hydroxy-5-deazariboflavin (FO) with the formation of oxidized coenzyme F420-0 and GMP.</text>
</comment>
<dbReference type="HOGENOM" id="CLU_055795_1_0_2"/>
<dbReference type="Gene3D" id="1.10.8.240">
    <property type="entry name" value="CofD-like domain"/>
    <property type="match status" value="1"/>
</dbReference>
<proteinExistence type="inferred from homology"/>
<protein>
    <recommendedName>
        <fullName evidence="3">2-phospho-L-lactate transferase</fullName>
        <ecNumber evidence="3">2.7.8.28</ecNumber>
    </recommendedName>
    <alternativeName>
        <fullName evidence="3">EPPG:FO PEP transferase</fullName>
    </alternativeName>
</protein>
<feature type="binding site" evidence="3">
    <location>
        <position position="45"/>
    </location>
    <ligand>
        <name>7,8-didemethyl-8-hydroxy-5-deazariboflavin</name>
        <dbReference type="ChEBI" id="CHEBI:59904"/>
    </ligand>
</feature>
<keyword evidence="2 3" id="KW-0460">Magnesium</keyword>
<comment type="pathway">
    <text evidence="3">Cofactor biosynthesis; coenzyme F420 biosynthesis.</text>
</comment>
<dbReference type="SUPFAM" id="SSF142338">
    <property type="entry name" value="CofD-like"/>
    <property type="match status" value="1"/>
</dbReference>
<keyword evidence="1 3" id="KW-0808">Transferase</keyword>
<reference evidence="4 5" key="1">
    <citation type="submission" date="2013-07" db="EMBL/GenBank/DDBJ databases">
        <title>Genome of Archaeoglobus fulgidus.</title>
        <authorList>
            <person name="Fiebig A."/>
            <person name="Birkeland N.-K."/>
        </authorList>
    </citation>
    <scope>NUCLEOTIDE SEQUENCE [LARGE SCALE GENOMIC DNA]</scope>
    <source>
        <strain evidence="4 5">DSM 8774</strain>
    </source>
</reference>
<dbReference type="RefSeq" id="WP_010878417.1">
    <property type="nucleotide sequence ID" value="NZ_CP006577.1"/>
</dbReference>
<dbReference type="Gene3D" id="3.40.50.10680">
    <property type="entry name" value="CofD-like domains"/>
    <property type="match status" value="1"/>
</dbReference>
<gene>
    <name evidence="3" type="primary">cofD</name>
    <name evidence="4" type="ORF">AFULGI_00010030</name>
</gene>
<comment type="subunit">
    <text evidence="3">Homodimer.</text>
</comment>
<dbReference type="Pfam" id="PF01933">
    <property type="entry name" value="CofD"/>
    <property type="match status" value="1"/>
</dbReference>
<evidence type="ECO:0000256" key="1">
    <source>
        <dbReference type="ARBA" id="ARBA00022679"/>
    </source>
</evidence>
<dbReference type="GO" id="GO:0000287">
    <property type="term" value="F:magnesium ion binding"/>
    <property type="evidence" value="ECO:0007669"/>
    <property type="project" value="InterPro"/>
</dbReference>
<dbReference type="EMBL" id="CP006577">
    <property type="protein sequence ID" value="AIG97788.1"/>
    <property type="molecule type" value="Genomic_DNA"/>
</dbReference>
<dbReference type="GO" id="GO:0043743">
    <property type="term" value="F:LPPG:FO 2-phospho-L-lactate transferase activity"/>
    <property type="evidence" value="ECO:0007669"/>
    <property type="project" value="UniProtKB-EC"/>
</dbReference>
<feature type="binding site" evidence="3">
    <location>
        <position position="84"/>
    </location>
    <ligand>
        <name>7,8-didemethyl-8-hydroxy-5-deazariboflavin</name>
        <dbReference type="ChEBI" id="CHEBI:59904"/>
    </ligand>
</feature>
<dbReference type="InterPro" id="IPR038136">
    <property type="entry name" value="CofD-like_dom_sf"/>
</dbReference>
<dbReference type="CDD" id="cd07186">
    <property type="entry name" value="CofD_like"/>
    <property type="match status" value="1"/>
</dbReference>
<dbReference type="AlphaFoldDB" id="A0A075WJM9"/>
<dbReference type="InterPro" id="IPR010115">
    <property type="entry name" value="FbiA/CofD"/>
</dbReference>
<dbReference type="KEGG" id="afg:AFULGI_00010030"/>
<evidence type="ECO:0000256" key="3">
    <source>
        <dbReference type="HAMAP-Rule" id="MF_01257"/>
    </source>
</evidence>
<dbReference type="SMR" id="A0A075WJM9"/>
<organism evidence="4 5">
    <name type="scientific">Archaeoglobus fulgidus DSM 8774</name>
    <dbReference type="NCBI Taxonomy" id="1344584"/>
    <lineage>
        <taxon>Archaea</taxon>
        <taxon>Methanobacteriati</taxon>
        <taxon>Methanobacteriota</taxon>
        <taxon>Archaeoglobi</taxon>
        <taxon>Archaeoglobales</taxon>
        <taxon>Archaeoglobaceae</taxon>
        <taxon>Archaeoglobus</taxon>
    </lineage>
</organism>
<comment type="catalytic activity">
    <reaction evidence="3">
        <text>(2S)-lactyl-2-diphospho-5'-guanosine + 7,8-didemethyl-8-hydroxy-5-deazariboflavin = oxidized coenzyme F420-0 + GMP + H(+)</text>
        <dbReference type="Rhea" id="RHEA:63444"/>
        <dbReference type="ChEBI" id="CHEBI:15378"/>
        <dbReference type="ChEBI" id="CHEBI:58115"/>
        <dbReference type="ChEBI" id="CHEBI:59435"/>
        <dbReference type="ChEBI" id="CHEBI:59904"/>
        <dbReference type="ChEBI" id="CHEBI:59907"/>
        <dbReference type="EC" id="2.7.8.28"/>
    </reaction>
</comment>
<dbReference type="PANTHER" id="PTHR43007:SF1">
    <property type="entry name" value="2-PHOSPHO-L-LACTATE TRANSFERASE"/>
    <property type="match status" value="1"/>
</dbReference>
<evidence type="ECO:0000256" key="2">
    <source>
        <dbReference type="ARBA" id="ARBA00022842"/>
    </source>
</evidence>
<dbReference type="HAMAP" id="MF_01257">
    <property type="entry name" value="CofD"/>
    <property type="match status" value="1"/>
</dbReference>
<dbReference type="PANTHER" id="PTHR43007">
    <property type="entry name" value="2-PHOSPHO-L-LACTATE TRANSFERASE"/>
    <property type="match status" value="1"/>
</dbReference>
<name>A0A075WJM9_ARCFL</name>